<keyword evidence="4" id="KW-1185">Reference proteome</keyword>
<dbReference type="PANTHER" id="PTHR46599:SF6">
    <property type="entry name" value="DUAL SPECIFICITY PHOSPHATASE 26"/>
    <property type="match status" value="1"/>
</dbReference>
<organism evidence="3 4">
    <name type="scientific">Dryococelus australis</name>
    <dbReference type="NCBI Taxonomy" id="614101"/>
    <lineage>
        <taxon>Eukaryota</taxon>
        <taxon>Metazoa</taxon>
        <taxon>Ecdysozoa</taxon>
        <taxon>Arthropoda</taxon>
        <taxon>Hexapoda</taxon>
        <taxon>Insecta</taxon>
        <taxon>Pterygota</taxon>
        <taxon>Neoptera</taxon>
        <taxon>Polyneoptera</taxon>
        <taxon>Phasmatodea</taxon>
        <taxon>Verophasmatodea</taxon>
        <taxon>Anareolatae</taxon>
        <taxon>Phasmatidae</taxon>
        <taxon>Eurycanthinae</taxon>
        <taxon>Dryococelus</taxon>
    </lineage>
</organism>
<protein>
    <recommendedName>
        <fullName evidence="2">PiggyBac transposable element-derived protein domain-containing protein</fullName>
    </recommendedName>
</protein>
<name>A0ABQ9GRU7_9NEOP</name>
<feature type="region of interest" description="Disordered" evidence="1">
    <location>
        <begin position="35"/>
        <end position="70"/>
    </location>
</feature>
<evidence type="ECO:0000259" key="2">
    <source>
        <dbReference type="Pfam" id="PF13843"/>
    </source>
</evidence>
<sequence>MKMLMEHWLLLEAPVKICETNNNLVELGPSTEFVCSGSSGDAPTPSSQRPSLHRGRGRAGRHGPQPSMQLHTRQCAEVAESSQAGGERAADGIVRSRITPDSYFTSVSLANELKKRKTRLVETLNIARREVPSSVTLTRDLLHTTILLISNDTVLTSYQGKVTKNVLVLSTLHTEVNIDQQIEKMIPEIIKFYNGTKYGVDIVDQMTHKYTTRAMSRRWPVHVFYNILDLACINAHTHYKDMLATTNVYSAKYPCVTKIKPETNVHSAENQFVEYEPAYKEEYAKSVTSNSGKKSY</sequence>
<proteinExistence type="predicted"/>
<evidence type="ECO:0000313" key="3">
    <source>
        <dbReference type="EMBL" id="KAJ8874725.1"/>
    </source>
</evidence>
<dbReference type="EMBL" id="JARBHB010000010">
    <property type="protein sequence ID" value="KAJ8874725.1"/>
    <property type="molecule type" value="Genomic_DNA"/>
</dbReference>
<comment type="caution">
    <text evidence="3">The sequence shown here is derived from an EMBL/GenBank/DDBJ whole genome shotgun (WGS) entry which is preliminary data.</text>
</comment>
<dbReference type="Pfam" id="PF13843">
    <property type="entry name" value="DDE_Tnp_1_7"/>
    <property type="match status" value="1"/>
</dbReference>
<evidence type="ECO:0000313" key="4">
    <source>
        <dbReference type="Proteomes" id="UP001159363"/>
    </source>
</evidence>
<gene>
    <name evidence="3" type="ORF">PR048_025591</name>
</gene>
<evidence type="ECO:0000256" key="1">
    <source>
        <dbReference type="SAM" id="MobiDB-lite"/>
    </source>
</evidence>
<feature type="compositionally biased region" description="Polar residues" evidence="1">
    <location>
        <begin position="36"/>
        <end position="50"/>
    </location>
</feature>
<reference evidence="3 4" key="1">
    <citation type="submission" date="2023-02" db="EMBL/GenBank/DDBJ databases">
        <title>LHISI_Scaffold_Assembly.</title>
        <authorList>
            <person name="Stuart O.P."/>
            <person name="Cleave R."/>
            <person name="Magrath M.J.L."/>
            <person name="Mikheyev A.S."/>
        </authorList>
    </citation>
    <scope>NUCLEOTIDE SEQUENCE [LARGE SCALE GENOMIC DNA]</scope>
    <source>
        <strain evidence="3">Daus_M_001</strain>
        <tissue evidence="3">Leg muscle</tissue>
    </source>
</reference>
<feature type="compositionally biased region" description="Basic residues" evidence="1">
    <location>
        <begin position="51"/>
        <end position="61"/>
    </location>
</feature>
<accession>A0ABQ9GRU7</accession>
<dbReference type="PANTHER" id="PTHR46599">
    <property type="entry name" value="PIGGYBAC TRANSPOSABLE ELEMENT-DERIVED PROTEIN 4"/>
    <property type="match status" value="1"/>
</dbReference>
<dbReference type="InterPro" id="IPR029526">
    <property type="entry name" value="PGBD"/>
</dbReference>
<feature type="domain" description="PiggyBac transposable element-derived protein" evidence="2">
    <location>
        <begin position="96"/>
        <end position="236"/>
    </location>
</feature>
<dbReference type="Proteomes" id="UP001159363">
    <property type="component" value="Chromosome 9"/>
</dbReference>